<evidence type="ECO:0000256" key="3">
    <source>
        <dbReference type="ARBA" id="ARBA00012439"/>
    </source>
</evidence>
<dbReference type="EC" id="2.5.1.10" evidence="3"/>
<dbReference type="SFLD" id="SFLDS00005">
    <property type="entry name" value="Isoprenoid_Synthase_Type_I"/>
    <property type="match status" value="1"/>
</dbReference>
<dbReference type="NCBIfam" id="NF045485">
    <property type="entry name" value="FPPsyn"/>
    <property type="match status" value="1"/>
</dbReference>
<dbReference type="GO" id="GO:0004337">
    <property type="term" value="F:(2E,6E)-farnesyl diphosphate synthase activity"/>
    <property type="evidence" value="ECO:0007669"/>
    <property type="project" value="UniProtKB-EC"/>
</dbReference>
<dbReference type="SUPFAM" id="SSF48576">
    <property type="entry name" value="Terpenoid synthases"/>
    <property type="match status" value="1"/>
</dbReference>
<dbReference type="InterPro" id="IPR033749">
    <property type="entry name" value="Polyprenyl_synt_CS"/>
</dbReference>
<dbReference type="Pfam" id="PF00348">
    <property type="entry name" value="polyprenyl_synt"/>
    <property type="match status" value="1"/>
</dbReference>
<dbReference type="GO" id="GO:0016114">
    <property type="term" value="P:terpenoid biosynthetic process"/>
    <property type="evidence" value="ECO:0007669"/>
    <property type="project" value="UniProtKB-ARBA"/>
</dbReference>
<evidence type="ECO:0000256" key="2">
    <source>
        <dbReference type="ARBA" id="ARBA00006706"/>
    </source>
</evidence>
<evidence type="ECO:0000256" key="4">
    <source>
        <dbReference type="ARBA" id="ARBA00015100"/>
    </source>
</evidence>
<dbReference type="GO" id="GO:0005737">
    <property type="term" value="C:cytoplasm"/>
    <property type="evidence" value="ECO:0007669"/>
    <property type="project" value="UniProtKB-ARBA"/>
</dbReference>
<evidence type="ECO:0000256" key="6">
    <source>
        <dbReference type="ARBA" id="ARBA00022723"/>
    </source>
</evidence>
<keyword evidence="7" id="KW-0460">Magnesium</keyword>
<keyword evidence="6" id="KW-0479">Metal-binding</keyword>
<evidence type="ECO:0000256" key="8">
    <source>
        <dbReference type="ARBA" id="ARBA00023229"/>
    </source>
</evidence>
<dbReference type="CDD" id="cd00685">
    <property type="entry name" value="Trans_IPPS_HT"/>
    <property type="match status" value="1"/>
</dbReference>
<dbReference type="GO" id="GO:0046872">
    <property type="term" value="F:metal ion binding"/>
    <property type="evidence" value="ECO:0007669"/>
    <property type="project" value="UniProtKB-KW"/>
</dbReference>
<dbReference type="InterPro" id="IPR008949">
    <property type="entry name" value="Isoprenoid_synthase_dom_sf"/>
</dbReference>
<dbReference type="Gene3D" id="1.10.600.10">
    <property type="entry name" value="Farnesyl Diphosphate Synthase"/>
    <property type="match status" value="1"/>
</dbReference>
<keyword evidence="8" id="KW-0414">Isoprene biosynthesis</keyword>
<protein>
    <recommendedName>
        <fullName evidence="4">Farnesyl diphosphate synthase</fullName>
        <ecNumber evidence="3">2.5.1.10</ecNumber>
    </recommendedName>
    <alternativeName>
        <fullName evidence="10">(2E,6E)-farnesyl diphosphate synthase</fullName>
    </alternativeName>
    <alternativeName>
        <fullName evidence="9">Geranyltranstransferase</fullName>
    </alternativeName>
</protein>
<dbReference type="EMBL" id="BAYM01000245">
    <property type="protein sequence ID" value="GAN37590.1"/>
    <property type="molecule type" value="Genomic_DNA"/>
</dbReference>
<dbReference type="InterPro" id="IPR053378">
    <property type="entry name" value="Prenyl_diphosphate_synthase"/>
</dbReference>
<reference evidence="14" key="1">
    <citation type="submission" date="2014-05" db="EMBL/GenBank/DDBJ databases">
        <title>Whole genome sequencing of Lactobacillus casei NRIC0644.</title>
        <authorList>
            <person name="Atarashi H."/>
            <person name="Yoshida Y."/>
            <person name="Fujimura S."/>
            <person name="Tanaka N."/>
            <person name="Shiwa Y."/>
            <person name="Yoshikawa H."/>
            <person name="Okada S."/>
            <person name="Nakagawa J."/>
        </authorList>
    </citation>
    <scope>NUCLEOTIDE SEQUENCE [LARGE SCALE GENOMIC DNA]</scope>
    <source>
        <strain evidence="14">NRIC0644</strain>
    </source>
</reference>
<evidence type="ECO:0000256" key="5">
    <source>
        <dbReference type="ARBA" id="ARBA00022679"/>
    </source>
</evidence>
<dbReference type="RefSeq" id="WP_003660686.1">
    <property type="nucleotide sequence ID" value="NZ_BAYM01000245.1"/>
</dbReference>
<evidence type="ECO:0000256" key="1">
    <source>
        <dbReference type="ARBA" id="ARBA00001946"/>
    </source>
</evidence>
<proteinExistence type="inferred from homology"/>
<comment type="catalytic activity">
    <reaction evidence="11">
        <text>isopentenyl diphosphate + (2E)-geranyl diphosphate = (2E,6E)-farnesyl diphosphate + diphosphate</text>
        <dbReference type="Rhea" id="RHEA:19361"/>
        <dbReference type="ChEBI" id="CHEBI:33019"/>
        <dbReference type="ChEBI" id="CHEBI:58057"/>
        <dbReference type="ChEBI" id="CHEBI:128769"/>
        <dbReference type="ChEBI" id="CHEBI:175763"/>
        <dbReference type="EC" id="2.5.1.10"/>
    </reaction>
</comment>
<name>A0A0C9NZT3_LACPA</name>
<gene>
    <name evidence="13" type="ORF">LC0644_2179</name>
</gene>
<evidence type="ECO:0000256" key="7">
    <source>
        <dbReference type="ARBA" id="ARBA00022842"/>
    </source>
</evidence>
<dbReference type="PANTHER" id="PTHR43281:SF1">
    <property type="entry name" value="FARNESYL DIPHOSPHATE SYNTHASE"/>
    <property type="match status" value="1"/>
</dbReference>
<comment type="similarity">
    <text evidence="2 12">Belongs to the FPP/GGPP synthase family.</text>
</comment>
<dbReference type="InterPro" id="IPR000092">
    <property type="entry name" value="Polyprenyl_synt"/>
</dbReference>
<evidence type="ECO:0000313" key="13">
    <source>
        <dbReference type="EMBL" id="GAN37590.1"/>
    </source>
</evidence>
<dbReference type="FunFam" id="1.10.600.10:FF:000001">
    <property type="entry name" value="Geranylgeranyl diphosphate synthase"/>
    <property type="match status" value="1"/>
</dbReference>
<organism evidence="13 14">
    <name type="scientific">Lacticaseibacillus paracasei NRIC 0644</name>
    <dbReference type="NCBI Taxonomy" id="1435038"/>
    <lineage>
        <taxon>Bacteria</taxon>
        <taxon>Bacillati</taxon>
        <taxon>Bacillota</taxon>
        <taxon>Bacilli</taxon>
        <taxon>Lactobacillales</taxon>
        <taxon>Lactobacillaceae</taxon>
        <taxon>Lacticaseibacillus</taxon>
    </lineage>
</organism>
<evidence type="ECO:0000313" key="14">
    <source>
        <dbReference type="Proteomes" id="UP000032552"/>
    </source>
</evidence>
<dbReference type="SFLD" id="SFLDG01017">
    <property type="entry name" value="Polyprenyl_Transferase_Like"/>
    <property type="match status" value="1"/>
</dbReference>
<dbReference type="AlphaFoldDB" id="A0A0C9NZT3"/>
<keyword evidence="5 12" id="KW-0808">Transferase</keyword>
<dbReference type="PROSITE" id="PS00444">
    <property type="entry name" value="POLYPRENYL_SYNTHASE_2"/>
    <property type="match status" value="1"/>
</dbReference>
<evidence type="ECO:0000256" key="10">
    <source>
        <dbReference type="ARBA" id="ARBA00032873"/>
    </source>
</evidence>
<sequence length="283" mass="30061">MSPMLAGWRTAVEQTLDEQLAAVANPHLRAAMVYSVEAGGKRLRPLLLLSVVAMYDGVIADALPAAAALEYVHTYSLIHDDLPAMDDDDLRRGKPTNHKQFGEALAILAGDALLTDAFAILSREYPEKGAACVQILAEAAGSNGMVGGQVLDMDGENEQYHLETLKRMHEAKTGALIQAAIAMGGLFVTIPETDQTALADFSAAFGLGFQIKDDINDVTKTTAELGKTADKDVIEHKNTFPELLGLDGAIQALQVEIAKAETALNELTVDAAPLAEILAVLKA</sequence>
<dbReference type="PROSITE" id="PS00723">
    <property type="entry name" value="POLYPRENYL_SYNTHASE_1"/>
    <property type="match status" value="1"/>
</dbReference>
<comment type="caution">
    <text evidence="13">The sequence shown here is derived from an EMBL/GenBank/DDBJ whole genome shotgun (WGS) entry which is preliminary data.</text>
</comment>
<evidence type="ECO:0000256" key="11">
    <source>
        <dbReference type="ARBA" id="ARBA00049399"/>
    </source>
</evidence>
<dbReference type="PANTHER" id="PTHR43281">
    <property type="entry name" value="FARNESYL DIPHOSPHATE SYNTHASE"/>
    <property type="match status" value="1"/>
</dbReference>
<comment type="cofactor">
    <cofactor evidence="1">
        <name>Mg(2+)</name>
        <dbReference type="ChEBI" id="CHEBI:18420"/>
    </cofactor>
</comment>
<dbReference type="Proteomes" id="UP000032552">
    <property type="component" value="Unassembled WGS sequence"/>
</dbReference>
<evidence type="ECO:0000256" key="12">
    <source>
        <dbReference type="RuleBase" id="RU004466"/>
    </source>
</evidence>
<evidence type="ECO:0000256" key="9">
    <source>
        <dbReference type="ARBA" id="ARBA00032380"/>
    </source>
</evidence>
<accession>A0A0C9NZT3</accession>